<evidence type="ECO:0000313" key="4">
    <source>
        <dbReference type="EMBL" id="MDI1437691.1"/>
    </source>
</evidence>
<organism evidence="4 5">
    <name type="scientific">Polyangium sorediatum</name>
    <dbReference type="NCBI Taxonomy" id="889274"/>
    <lineage>
        <taxon>Bacteria</taxon>
        <taxon>Pseudomonadati</taxon>
        <taxon>Myxococcota</taxon>
        <taxon>Polyangia</taxon>
        <taxon>Polyangiales</taxon>
        <taxon>Polyangiaceae</taxon>
        <taxon>Polyangium</taxon>
    </lineage>
</organism>
<dbReference type="EMBL" id="JARZHI010000160">
    <property type="protein sequence ID" value="MDI1437691.1"/>
    <property type="molecule type" value="Genomic_DNA"/>
</dbReference>
<dbReference type="InterPro" id="IPR054353">
    <property type="entry name" value="IstA-like_C"/>
</dbReference>
<feature type="region of interest" description="Disordered" evidence="1">
    <location>
        <begin position="487"/>
        <end position="511"/>
    </location>
</feature>
<feature type="domain" description="HTH IS408-type" evidence="2">
    <location>
        <begin position="11"/>
        <end position="91"/>
    </location>
</feature>
<dbReference type="PROSITE" id="PS50532">
    <property type="entry name" value="HTH_IS408"/>
    <property type="match status" value="1"/>
</dbReference>
<evidence type="ECO:0000313" key="5">
    <source>
        <dbReference type="Proteomes" id="UP001160301"/>
    </source>
</evidence>
<dbReference type="Proteomes" id="UP001160301">
    <property type="component" value="Unassembled WGS sequence"/>
</dbReference>
<sequence length="511" mass="57653">MATERLRMRHVREILRQKLVLGRSNRQVSASLQVSSGAVSGAVTRARTLGLDWEKIAALGDDALEERLYGPRNVKRAGRPLPDPAYLHVELRRPGVTLQLLHLEYLEQHPNGYRYTAFCRHYNEWLDQQRPTMRQVHQGGDKLFVDYSGNKPRIVDPTTGEVTEVELFVAVLGASNFTFAEATRTQTVRDWIGSHVRALEAFGGVSKAIVPDQLKSGVTRSCRYEPGIQRTYEEMACHYGTTILPARPKSPRDKAKVEAGVLVAQRWILAKIRNQTFFSLAALNERIAGLVHELNERRMRVYGASRRELFERLDKPALGPLPAARFETCEWKTARVNIDYHVEYDHHFYSVPSTLLRQEVDIRATATTVEIFLRGERVASHPRSIVRGHHTTLAAHMPKVHQAHAEWSPTRILNWAATVGPATAKLAEAILASRPHPEQGYRSCLGLLRLSKAYGTERVEAACERAMAVGARSYRHVESILKHGLDRLAPSDTGTTQAPAHENIRGRDYYH</sequence>
<reference evidence="4 5" key="1">
    <citation type="submission" date="2023-04" db="EMBL/GenBank/DDBJ databases">
        <title>The genome sequence of Polyangium sorediatum DSM14670.</title>
        <authorList>
            <person name="Zhang X."/>
        </authorList>
    </citation>
    <scope>NUCLEOTIDE SEQUENCE [LARGE SCALE GENOMIC DNA]</scope>
    <source>
        <strain evidence="4 5">DSM 14670</strain>
    </source>
</reference>
<dbReference type="InterPro" id="IPR017895">
    <property type="entry name" value="HTH_IS408/IS1162_type"/>
</dbReference>
<dbReference type="PANTHER" id="PTHR35004">
    <property type="entry name" value="TRANSPOSASE RV3428C-RELATED"/>
    <property type="match status" value="1"/>
</dbReference>
<accession>A0ABT6PAM6</accession>
<evidence type="ECO:0000256" key="1">
    <source>
        <dbReference type="SAM" id="MobiDB-lite"/>
    </source>
</evidence>
<dbReference type="PROSITE" id="PS50994">
    <property type="entry name" value="INTEGRASE"/>
    <property type="match status" value="1"/>
</dbReference>
<feature type="compositionally biased region" description="Basic and acidic residues" evidence="1">
    <location>
        <begin position="502"/>
        <end position="511"/>
    </location>
</feature>
<feature type="domain" description="Integrase catalytic" evidence="3">
    <location>
        <begin position="127"/>
        <end position="314"/>
    </location>
</feature>
<dbReference type="InterPro" id="IPR001584">
    <property type="entry name" value="Integrase_cat-core"/>
</dbReference>
<dbReference type="PANTHER" id="PTHR35004:SF8">
    <property type="entry name" value="TRANSPOSASE RV3428C-RELATED"/>
    <property type="match status" value="1"/>
</dbReference>
<comment type="caution">
    <text evidence="4">The sequence shown here is derived from an EMBL/GenBank/DDBJ whole genome shotgun (WGS) entry which is preliminary data.</text>
</comment>
<gene>
    <name evidence="4" type="primary">istA</name>
    <name evidence="4" type="ORF">QHF89_49745</name>
</gene>
<name>A0ABT6PAM6_9BACT</name>
<proteinExistence type="predicted"/>
<keyword evidence="5" id="KW-1185">Reference proteome</keyword>
<dbReference type="NCBIfam" id="NF033546">
    <property type="entry name" value="transpos_IS21"/>
    <property type="match status" value="1"/>
</dbReference>
<dbReference type="Pfam" id="PF22483">
    <property type="entry name" value="Mu-transpos_C_2"/>
    <property type="match status" value="1"/>
</dbReference>
<dbReference type="RefSeq" id="WP_136973413.1">
    <property type="nucleotide sequence ID" value="NZ_JARZHI010000160.1"/>
</dbReference>
<dbReference type="SUPFAM" id="SSF53098">
    <property type="entry name" value="Ribonuclease H-like"/>
    <property type="match status" value="1"/>
</dbReference>
<evidence type="ECO:0000259" key="3">
    <source>
        <dbReference type="PROSITE" id="PS50994"/>
    </source>
</evidence>
<dbReference type="InterPro" id="IPR012337">
    <property type="entry name" value="RNaseH-like_sf"/>
</dbReference>
<evidence type="ECO:0000259" key="2">
    <source>
        <dbReference type="PROSITE" id="PS50532"/>
    </source>
</evidence>
<protein>
    <submittedName>
        <fullName evidence="4">IS21 family transposase</fullName>
    </submittedName>
</protein>